<gene>
    <name evidence="2" type="ORF">KE626_31910</name>
</gene>
<organism evidence="2 3">
    <name type="scientific">Chitinophaga hostae</name>
    <dbReference type="NCBI Taxonomy" id="2831022"/>
    <lineage>
        <taxon>Bacteria</taxon>
        <taxon>Pseudomonadati</taxon>
        <taxon>Bacteroidota</taxon>
        <taxon>Chitinophagia</taxon>
        <taxon>Chitinophagales</taxon>
        <taxon>Chitinophagaceae</taxon>
        <taxon>Chitinophaga</taxon>
    </lineage>
</organism>
<comment type="caution">
    <text evidence="2">The sequence shown here is derived from an EMBL/GenBank/DDBJ whole genome shotgun (WGS) entry which is preliminary data.</text>
</comment>
<proteinExistence type="predicted"/>
<dbReference type="PROSITE" id="PS51257">
    <property type="entry name" value="PROKAR_LIPOPROTEIN"/>
    <property type="match status" value="1"/>
</dbReference>
<sequence>MSVYRSLFLLVAFCATFASCNLEMAGPDAKPVNPGTPTPGTPPAGSAKVRGTWNYLGVTLKSTSSSSAEGITATLYTDYTTSDNKGVFVFDGKNVIITGLGYTMNGTMRTVMTGPGVPPTDMTIPIGVTLPPYNANSPYQEINETTIYLEKGFIEDPSGLGGTETLGGEAKLAFDGDNMTMTIDLSKVAVPVPGSTVSGSLVAKFTRKK</sequence>
<name>A0ABS5J9V1_9BACT</name>
<dbReference type="EMBL" id="JAGTXB010000027">
    <property type="protein sequence ID" value="MBS0031981.1"/>
    <property type="molecule type" value="Genomic_DNA"/>
</dbReference>
<keyword evidence="3" id="KW-1185">Reference proteome</keyword>
<evidence type="ECO:0000313" key="2">
    <source>
        <dbReference type="EMBL" id="MBS0031981.1"/>
    </source>
</evidence>
<evidence type="ECO:0000256" key="1">
    <source>
        <dbReference type="SAM" id="SignalP"/>
    </source>
</evidence>
<protein>
    <recommendedName>
        <fullName evidence="4">Lipocalin-like domain-containing protein</fullName>
    </recommendedName>
</protein>
<feature type="chain" id="PRO_5045678390" description="Lipocalin-like domain-containing protein" evidence="1">
    <location>
        <begin position="21"/>
        <end position="209"/>
    </location>
</feature>
<dbReference type="RefSeq" id="WP_211977142.1">
    <property type="nucleotide sequence ID" value="NZ_CBFHAM010000018.1"/>
</dbReference>
<dbReference type="Proteomes" id="UP000676386">
    <property type="component" value="Unassembled WGS sequence"/>
</dbReference>
<reference evidence="2 3" key="1">
    <citation type="submission" date="2021-04" db="EMBL/GenBank/DDBJ databases">
        <title>Chitinophaga sp. nov., isolated from the rhizosphere soil.</title>
        <authorList>
            <person name="He S."/>
        </authorList>
    </citation>
    <scope>NUCLEOTIDE SEQUENCE [LARGE SCALE GENOMIC DNA]</scope>
    <source>
        <strain evidence="2 3">2R12</strain>
    </source>
</reference>
<keyword evidence="1" id="KW-0732">Signal</keyword>
<evidence type="ECO:0008006" key="4">
    <source>
        <dbReference type="Google" id="ProtNLM"/>
    </source>
</evidence>
<evidence type="ECO:0000313" key="3">
    <source>
        <dbReference type="Proteomes" id="UP000676386"/>
    </source>
</evidence>
<accession>A0ABS5J9V1</accession>
<feature type="signal peptide" evidence="1">
    <location>
        <begin position="1"/>
        <end position="20"/>
    </location>
</feature>